<evidence type="ECO:0008006" key="3">
    <source>
        <dbReference type="Google" id="ProtNLM"/>
    </source>
</evidence>
<evidence type="ECO:0000313" key="1">
    <source>
        <dbReference type="EMBL" id="CBJ25644.1"/>
    </source>
</evidence>
<dbReference type="Proteomes" id="UP000002630">
    <property type="component" value="Linkage Group LG02"/>
</dbReference>
<reference evidence="1 2" key="1">
    <citation type="journal article" date="2010" name="Nature">
        <title>The Ectocarpus genome and the independent evolution of multicellularity in brown algae.</title>
        <authorList>
            <person name="Cock J.M."/>
            <person name="Sterck L."/>
            <person name="Rouze P."/>
            <person name="Scornet D."/>
            <person name="Allen A.E."/>
            <person name="Amoutzias G."/>
            <person name="Anthouard V."/>
            <person name="Artiguenave F."/>
            <person name="Aury J.M."/>
            <person name="Badger J.H."/>
            <person name="Beszteri B."/>
            <person name="Billiau K."/>
            <person name="Bonnet E."/>
            <person name="Bothwell J.H."/>
            <person name="Bowler C."/>
            <person name="Boyen C."/>
            <person name="Brownlee C."/>
            <person name="Carrano C.J."/>
            <person name="Charrier B."/>
            <person name="Cho G.Y."/>
            <person name="Coelho S.M."/>
            <person name="Collen J."/>
            <person name="Corre E."/>
            <person name="Da Silva C."/>
            <person name="Delage L."/>
            <person name="Delaroque N."/>
            <person name="Dittami S.M."/>
            <person name="Doulbeau S."/>
            <person name="Elias M."/>
            <person name="Farnham G."/>
            <person name="Gachon C.M."/>
            <person name="Gschloessl B."/>
            <person name="Heesch S."/>
            <person name="Jabbari K."/>
            <person name="Jubin C."/>
            <person name="Kawai H."/>
            <person name="Kimura K."/>
            <person name="Kloareg B."/>
            <person name="Kupper F.C."/>
            <person name="Lang D."/>
            <person name="Le Bail A."/>
            <person name="Leblanc C."/>
            <person name="Lerouge P."/>
            <person name="Lohr M."/>
            <person name="Lopez P.J."/>
            <person name="Martens C."/>
            <person name="Maumus F."/>
            <person name="Michel G."/>
            <person name="Miranda-Saavedra D."/>
            <person name="Morales J."/>
            <person name="Moreau H."/>
            <person name="Motomura T."/>
            <person name="Nagasato C."/>
            <person name="Napoli C.A."/>
            <person name="Nelson D.R."/>
            <person name="Nyvall-Collen P."/>
            <person name="Peters A.F."/>
            <person name="Pommier C."/>
            <person name="Potin P."/>
            <person name="Poulain J."/>
            <person name="Quesneville H."/>
            <person name="Read B."/>
            <person name="Rensing S.A."/>
            <person name="Ritter A."/>
            <person name="Rousvoal S."/>
            <person name="Samanta M."/>
            <person name="Samson G."/>
            <person name="Schroeder D.C."/>
            <person name="Segurens B."/>
            <person name="Strittmatter M."/>
            <person name="Tonon T."/>
            <person name="Tregear J.W."/>
            <person name="Valentin K."/>
            <person name="von Dassow P."/>
            <person name="Yamagishi T."/>
            <person name="Van de Peer Y."/>
            <person name="Wincker P."/>
        </authorList>
    </citation>
    <scope>NUCLEOTIDE SEQUENCE [LARGE SCALE GENOMIC DNA]</scope>
    <source>
        <strain evidence="2">Ec32 / CCAP1310/4</strain>
    </source>
</reference>
<keyword evidence="2" id="KW-1185">Reference proteome</keyword>
<proteinExistence type="predicted"/>
<dbReference type="OrthoDB" id="421671at2759"/>
<dbReference type="PANTHER" id="PTHR33835">
    <property type="entry name" value="YALI0C07656P"/>
    <property type="match status" value="1"/>
</dbReference>
<dbReference type="EMBL" id="FN649727">
    <property type="protein sequence ID" value="CBJ25644.1"/>
    <property type="molecule type" value="Genomic_DNA"/>
</dbReference>
<name>D7G6V1_ECTSI</name>
<dbReference type="InterPro" id="IPR025638">
    <property type="entry name" value="DUF4336"/>
</dbReference>
<organism evidence="1 2">
    <name type="scientific">Ectocarpus siliculosus</name>
    <name type="common">Brown alga</name>
    <name type="synonym">Conferva siliculosa</name>
    <dbReference type="NCBI Taxonomy" id="2880"/>
    <lineage>
        <taxon>Eukaryota</taxon>
        <taxon>Sar</taxon>
        <taxon>Stramenopiles</taxon>
        <taxon>Ochrophyta</taxon>
        <taxon>PX clade</taxon>
        <taxon>Phaeophyceae</taxon>
        <taxon>Ectocarpales</taxon>
        <taxon>Ectocarpaceae</taxon>
        <taxon>Ectocarpus</taxon>
    </lineage>
</organism>
<protein>
    <recommendedName>
        <fullName evidence="3">DUF4336 domain-containing protein</fullName>
    </recommendedName>
</protein>
<evidence type="ECO:0000313" key="2">
    <source>
        <dbReference type="Proteomes" id="UP000002630"/>
    </source>
</evidence>
<dbReference type="AlphaFoldDB" id="D7G6V1"/>
<gene>
    <name evidence="1" type="ORF">Esi_0008_0030</name>
</gene>
<accession>D7G6V1</accession>
<sequence>MTCLALSSSRSCEGFVAPAGASLTRSALTKVQVSQTFPTEPLFAPDCAPERHDQAFPGLFPPVHRPLRWRDEDSEPMRGLWLFEQPLQTVPTVEMYSRMAVYALSDGSICVYNPIAPTEETLQEISDAFGGPDHIIVPTTAWNNLLFVAGWAERFPRATFWGLEGVKLPGAKFTKDLTMESFPESWKAELDVSILEGNGIFRECFLLHRTTRSVFAMDSFVEMGEGNIPNPVLRAASKMSGNFGRPVCPTKSLLWNREKCKSAMSRVLDWDFDKVYANHGECPIQDAKEAIRGEFQFLWD</sequence>
<dbReference type="EMBL" id="FN649035">
    <property type="protein sequence ID" value="CBJ25644.1"/>
    <property type="molecule type" value="Genomic_DNA"/>
</dbReference>
<dbReference type="Pfam" id="PF14234">
    <property type="entry name" value="DUF4336"/>
    <property type="match status" value="1"/>
</dbReference>
<dbReference type="OMA" id="NGIFREC"/>
<dbReference type="PANTHER" id="PTHR33835:SF1">
    <property type="entry name" value="METALLO-BETA-LACTAMASE DOMAIN-CONTAINING PROTEIN"/>
    <property type="match status" value="1"/>
</dbReference>
<dbReference type="InParanoid" id="D7G6V1"/>